<dbReference type="SUPFAM" id="SSF54523">
    <property type="entry name" value="Pili subunits"/>
    <property type="match status" value="1"/>
</dbReference>
<dbReference type="EMBL" id="PFHJ01000002">
    <property type="protein sequence ID" value="PIW91644.1"/>
    <property type="molecule type" value="Genomic_DNA"/>
</dbReference>
<organism evidence="2 3">
    <name type="scientific">Candidatus Nealsonbacteria bacterium CG_4_8_14_3_um_filter_37_36</name>
    <dbReference type="NCBI Taxonomy" id="1974688"/>
    <lineage>
        <taxon>Bacteria</taxon>
        <taxon>Candidatus Nealsoniibacteriota</taxon>
    </lineage>
</organism>
<evidence type="ECO:0000313" key="2">
    <source>
        <dbReference type="EMBL" id="PIW91644.1"/>
    </source>
</evidence>
<dbReference type="InterPro" id="IPR045584">
    <property type="entry name" value="Pilin-like"/>
</dbReference>
<dbReference type="AlphaFoldDB" id="A0A2H9N1S7"/>
<evidence type="ECO:0000313" key="3">
    <source>
        <dbReference type="Proteomes" id="UP000236840"/>
    </source>
</evidence>
<reference evidence="3" key="1">
    <citation type="submission" date="2017-09" db="EMBL/GenBank/DDBJ databases">
        <title>Depth-based differentiation of microbial function through sediment-hosted aquifers and enrichment of novel symbionts in the deep terrestrial subsurface.</title>
        <authorList>
            <person name="Probst A.J."/>
            <person name="Ladd B."/>
            <person name="Jarett J.K."/>
            <person name="Geller-Mcgrath D.E."/>
            <person name="Sieber C.M.K."/>
            <person name="Emerson J.B."/>
            <person name="Anantharaman K."/>
            <person name="Thomas B.C."/>
            <person name="Malmstrom R."/>
            <person name="Stieglmeier M."/>
            <person name="Klingl A."/>
            <person name="Woyke T."/>
            <person name="Ryan C.M."/>
            <person name="Banfield J.F."/>
        </authorList>
    </citation>
    <scope>NUCLEOTIDE SEQUENCE [LARGE SCALE GENOMIC DNA]</scope>
</reference>
<sequence length="193" mass="21000">MNKAFTLLELTVVAAIITILALIILPNYRQEEKQSALLRSVHKLAQDLRRTEEMAISAQKTSPEFGEVFPKGGYGIYFEINDALPKGYRIILFADCDGEGDFDSWGSFTCAEATLGPGNSCDETIQEITLEEGIKIKNLSPLSPLAVTFKPPEPEVSISGGNIATITLSLKDNPAITRTITVNKAGLIETKKP</sequence>
<feature type="transmembrane region" description="Helical" evidence="1">
    <location>
        <begin position="6"/>
        <end position="25"/>
    </location>
</feature>
<dbReference type="Gene3D" id="3.30.700.10">
    <property type="entry name" value="Glycoprotein, Type 4 Pilin"/>
    <property type="match status" value="1"/>
</dbReference>
<gene>
    <name evidence="2" type="ORF">COZ90_00060</name>
</gene>
<keyword evidence="1" id="KW-1133">Transmembrane helix</keyword>
<keyword evidence="1" id="KW-0812">Transmembrane</keyword>
<proteinExistence type="predicted"/>
<evidence type="ECO:0008006" key="4">
    <source>
        <dbReference type="Google" id="ProtNLM"/>
    </source>
</evidence>
<protein>
    <recommendedName>
        <fullName evidence="4">General secretion pathway GspH domain-containing protein</fullName>
    </recommendedName>
</protein>
<dbReference type="NCBIfam" id="TIGR02532">
    <property type="entry name" value="IV_pilin_GFxxxE"/>
    <property type="match status" value="1"/>
</dbReference>
<comment type="caution">
    <text evidence="2">The sequence shown here is derived from an EMBL/GenBank/DDBJ whole genome shotgun (WGS) entry which is preliminary data.</text>
</comment>
<accession>A0A2H9N1S7</accession>
<keyword evidence="1" id="KW-0472">Membrane</keyword>
<dbReference type="Proteomes" id="UP000236840">
    <property type="component" value="Unassembled WGS sequence"/>
</dbReference>
<name>A0A2H9N1S7_9BACT</name>
<dbReference type="InterPro" id="IPR012902">
    <property type="entry name" value="N_methyl_site"/>
</dbReference>
<evidence type="ECO:0000256" key="1">
    <source>
        <dbReference type="SAM" id="Phobius"/>
    </source>
</evidence>